<dbReference type="Gene3D" id="3.30.559.30">
    <property type="entry name" value="Nonribosomal peptide synthetase, condensation domain"/>
    <property type="match status" value="2"/>
</dbReference>
<dbReference type="PROSITE" id="PS00455">
    <property type="entry name" value="AMP_BINDING"/>
    <property type="match status" value="1"/>
</dbReference>
<dbReference type="GO" id="GO:0031177">
    <property type="term" value="F:phosphopantetheine binding"/>
    <property type="evidence" value="ECO:0007669"/>
    <property type="project" value="InterPro"/>
</dbReference>
<dbReference type="SUPFAM" id="SSF47336">
    <property type="entry name" value="ACP-like"/>
    <property type="match status" value="1"/>
</dbReference>
<organism evidence="6 7">
    <name type="scientific">Cupriavidus pauculus</name>
    <dbReference type="NCBI Taxonomy" id="82633"/>
    <lineage>
        <taxon>Bacteria</taxon>
        <taxon>Pseudomonadati</taxon>
        <taxon>Pseudomonadota</taxon>
        <taxon>Betaproteobacteria</taxon>
        <taxon>Burkholderiales</taxon>
        <taxon>Burkholderiaceae</taxon>
        <taxon>Cupriavidus</taxon>
    </lineage>
</organism>
<evidence type="ECO:0000256" key="4">
    <source>
        <dbReference type="ARBA" id="ARBA00022553"/>
    </source>
</evidence>
<dbReference type="InterPro" id="IPR023213">
    <property type="entry name" value="CAT-like_dom_sf"/>
</dbReference>
<dbReference type="Proteomes" id="UP000322822">
    <property type="component" value="Chromosome 2"/>
</dbReference>
<dbReference type="InterPro" id="IPR006162">
    <property type="entry name" value="Ppantetheine_attach_site"/>
</dbReference>
<dbReference type="GO" id="GO:0044550">
    <property type="term" value="P:secondary metabolite biosynthetic process"/>
    <property type="evidence" value="ECO:0007669"/>
    <property type="project" value="UniProtKB-ARBA"/>
</dbReference>
<dbReference type="InterPro" id="IPR001242">
    <property type="entry name" value="Condensation_dom"/>
</dbReference>
<keyword evidence="4" id="KW-0597">Phosphoprotein</keyword>
<evidence type="ECO:0000313" key="7">
    <source>
        <dbReference type="Proteomes" id="UP000322822"/>
    </source>
</evidence>
<evidence type="ECO:0000256" key="3">
    <source>
        <dbReference type="ARBA" id="ARBA00022450"/>
    </source>
</evidence>
<dbReference type="Gene3D" id="2.30.38.10">
    <property type="entry name" value="Luciferase, Domain 3"/>
    <property type="match status" value="1"/>
</dbReference>
<gene>
    <name evidence="6" type="ORF">FOB72_24295</name>
</gene>
<dbReference type="Pfam" id="PF00550">
    <property type="entry name" value="PP-binding"/>
    <property type="match status" value="1"/>
</dbReference>
<dbReference type="PROSITE" id="PS50075">
    <property type="entry name" value="CARRIER"/>
    <property type="match status" value="1"/>
</dbReference>
<dbReference type="InterPro" id="IPR000873">
    <property type="entry name" value="AMP-dep_synth/lig_dom"/>
</dbReference>
<dbReference type="GO" id="GO:0003824">
    <property type="term" value="F:catalytic activity"/>
    <property type="evidence" value="ECO:0007669"/>
    <property type="project" value="InterPro"/>
</dbReference>
<dbReference type="FunFam" id="2.30.38.10:FF:000001">
    <property type="entry name" value="Non-ribosomal peptide synthetase PvdI"/>
    <property type="match status" value="1"/>
</dbReference>
<dbReference type="Gene3D" id="3.40.50.980">
    <property type="match status" value="2"/>
</dbReference>
<dbReference type="InterPro" id="IPR036736">
    <property type="entry name" value="ACP-like_sf"/>
</dbReference>
<dbReference type="SMART" id="SM00823">
    <property type="entry name" value="PKS_PP"/>
    <property type="match status" value="1"/>
</dbReference>
<sequence>MSLDKMRLAQRFAGLPPAAQERFLYELRQRGLDFGSLPIPPRGQAESALSYAQQRLWFLWQMDRGAGLYNIPRAVRLRGRLDLVALQASFDALVARHESLRTTFHECDGVAVQRIHAVLPVTIPVVDVTEGSLTAHVDAEAQAPFDLEHGPLMRVRLLRLADDDHVLLVTMHHIVSDGWSMGVVIDEFAALYTAHTQGRPLALPLPDAQYADYAAWQRNWLEAGERERQLAYWHATLGPDPVVLELPADRARPAVPSHRGGFVSFSLGRDDVRQLGELARLADTTTFTVLLAAFQILLYRYTGQQDIRVGVPVANRNRAETARTVGFFVNTQVLRGLVDGSRSVLRLLGEARESVQQAQAHQELPFEQLVEALQPERSLSHNPLFQVMLNHQRRDLRALRQLPGLTLERVARTASAAKVDLALDTQEDEDGLEGVFGYASDLFEHATVERLQGHYVAVLRQMMGAPDGLVADIVLEHAEARDEDPRFRDAVPVHTAIAWQAAVQPDGIAVRCGEIALTYAQLDREADRLARALVDRLAGGEPVVGVVIDRTPAMIIRLLAVLKAGAAYVPIDPELPAARIAEMIDGARVQLLLSSQRLRGRVQTALPVLEMESVGDSDAALPTVLPGQLAYLIYTSGSTGTPKAVAVEHGPLAMHCHATAEQYGMAPGERELHLLAFSFDGAHERWLAPLVAGAEVVLRDDELWSAERTIEAFAAHRITNGGFPPAYLARLAEAAQASADEPPTLRLLSMGGEAISRESFNNVRRAFRVKTLINGYGPTEAVVSPLAWVAHPDTPFTAAYAPIGRPVGSRHAYVLDADLNPVPYGAIGELYIGGFGLARGYAHRPALTAERFLPDPFVAGARMYRTGDLVRQAPDGNVEYVSRRDHQVKIRGYRIEPGEIEARLRACAGVAEAAVLAAETAIGAQLVAYVSGAADPLVLRRLLEDTLPAYMVPAQIVALDRLPVTSNGKLDRRALPAPVFEATEHVTAATDIEAALVRIWQDVLGVERVGVTDNFFELGGDSILSIQAVSRARQAGLRFTPKDLFLHQTVRALAQVVTSAQSAGEAMPTGEVPLLPVQREFFEAPIPSRHHWNQAVLLRPTQALDVARLQTAVDRLVAHHDALRLRFAERDGDWTQHYADTAITTVTHDAVTEDALTDACTRAQHELNLEHGPLLRVALFTLPDGSQRLLIAIHHLVVDGVSWRILLEDLQQAYRDEAALPARTSSYQAWSRRLRHHAQSTTMADESAFWLGQPDAPQPVPDHDVPALARDAAHETVRIDPHRTAQLLQDAHAAYRTRINDLLLAAVASATGQWTGHSRIGIVLEGHGRESLFEDVDLSRTVGWFTSIYPLVLPVGTDIGDGIRQAKEALRAVPSQGLGYGLLRHDGPDAVRHALAARTLPRITFNYLGQFDQGNTRDQGALFERANEPSGDSRSPDAPLGNWITINGQVFDGVLEFRIGYSRAQFATLRPLAEALQAALEGVVDHCVAQGTDAHHQSMTPSDLVNVTMDQASLDALLDTVL</sequence>
<dbReference type="NCBIfam" id="TIGR01720">
    <property type="entry name" value="NRPS-para261"/>
    <property type="match status" value="1"/>
</dbReference>
<name>A0A5P2HDN0_9BURK</name>
<dbReference type="OrthoDB" id="9154499at2"/>
<dbReference type="Gene3D" id="1.10.1200.10">
    <property type="entry name" value="ACP-like"/>
    <property type="match status" value="1"/>
</dbReference>
<dbReference type="EMBL" id="CP044067">
    <property type="protein sequence ID" value="QET05160.1"/>
    <property type="molecule type" value="Genomic_DNA"/>
</dbReference>
<dbReference type="Gene3D" id="3.30.559.10">
    <property type="entry name" value="Chloramphenicol acetyltransferase-like domain"/>
    <property type="match status" value="2"/>
</dbReference>
<comment type="similarity">
    <text evidence="2">Belongs to the ATP-dependent AMP-binding enzyme family.</text>
</comment>
<dbReference type="InterPro" id="IPR009081">
    <property type="entry name" value="PP-bd_ACP"/>
</dbReference>
<dbReference type="FunFam" id="3.30.300.30:FF:000010">
    <property type="entry name" value="Enterobactin synthetase component F"/>
    <property type="match status" value="1"/>
</dbReference>
<dbReference type="InterPro" id="IPR010071">
    <property type="entry name" value="AA_adenyl_dom"/>
</dbReference>
<dbReference type="CDD" id="cd19534">
    <property type="entry name" value="E_NRPS"/>
    <property type="match status" value="1"/>
</dbReference>
<dbReference type="InterPro" id="IPR045851">
    <property type="entry name" value="AMP-bd_C_sf"/>
</dbReference>
<evidence type="ECO:0000256" key="1">
    <source>
        <dbReference type="ARBA" id="ARBA00001957"/>
    </source>
</evidence>
<evidence type="ECO:0000313" key="6">
    <source>
        <dbReference type="EMBL" id="QET05160.1"/>
    </source>
</evidence>
<dbReference type="Pfam" id="PF00501">
    <property type="entry name" value="AMP-binding"/>
    <property type="match status" value="1"/>
</dbReference>
<dbReference type="SUPFAM" id="SSF52777">
    <property type="entry name" value="CoA-dependent acyltransferases"/>
    <property type="match status" value="4"/>
</dbReference>
<dbReference type="InterPro" id="IPR020806">
    <property type="entry name" value="PKS_PP-bd"/>
</dbReference>
<dbReference type="InterPro" id="IPR025110">
    <property type="entry name" value="AMP-bd_C"/>
</dbReference>
<dbReference type="FunFam" id="3.40.50.980:FF:000001">
    <property type="entry name" value="Non-ribosomal peptide synthetase"/>
    <property type="match status" value="1"/>
</dbReference>
<dbReference type="Gene3D" id="3.30.300.30">
    <property type="match status" value="1"/>
</dbReference>
<dbReference type="SUPFAM" id="SSF56801">
    <property type="entry name" value="Acetyl-CoA synthetase-like"/>
    <property type="match status" value="1"/>
</dbReference>
<dbReference type="RefSeq" id="WP_150375219.1">
    <property type="nucleotide sequence ID" value="NZ_CP044067.1"/>
</dbReference>
<evidence type="ECO:0000256" key="2">
    <source>
        <dbReference type="ARBA" id="ARBA00006432"/>
    </source>
</evidence>
<dbReference type="PANTHER" id="PTHR45398:SF1">
    <property type="entry name" value="ENZYME, PUTATIVE (JCVI)-RELATED"/>
    <property type="match status" value="1"/>
</dbReference>
<dbReference type="PROSITE" id="PS00012">
    <property type="entry name" value="PHOSPHOPANTETHEINE"/>
    <property type="match status" value="1"/>
</dbReference>
<dbReference type="NCBIfam" id="TIGR01733">
    <property type="entry name" value="AA-adenyl-dom"/>
    <property type="match status" value="1"/>
</dbReference>
<dbReference type="InterPro" id="IPR010060">
    <property type="entry name" value="NRPS_synth"/>
</dbReference>
<dbReference type="InterPro" id="IPR020845">
    <property type="entry name" value="AMP-binding_CS"/>
</dbReference>
<proteinExistence type="inferred from homology"/>
<feature type="domain" description="Carrier" evidence="5">
    <location>
        <begin position="987"/>
        <end position="1061"/>
    </location>
</feature>
<comment type="cofactor">
    <cofactor evidence="1">
        <name>pantetheine 4'-phosphate</name>
        <dbReference type="ChEBI" id="CHEBI:47942"/>
    </cofactor>
</comment>
<dbReference type="Pfam" id="PF00668">
    <property type="entry name" value="Condensation"/>
    <property type="match status" value="2"/>
</dbReference>
<dbReference type="CDD" id="cd19531">
    <property type="entry name" value="LCL_NRPS-like"/>
    <property type="match status" value="1"/>
</dbReference>
<dbReference type="FunFam" id="3.30.559.10:FF:000012">
    <property type="entry name" value="Non-ribosomal peptide synthetase"/>
    <property type="match status" value="1"/>
</dbReference>
<keyword evidence="3" id="KW-0596">Phosphopantetheine</keyword>
<accession>A0A5P2HDN0</accession>
<evidence type="ECO:0000259" key="5">
    <source>
        <dbReference type="PROSITE" id="PS50075"/>
    </source>
</evidence>
<dbReference type="PANTHER" id="PTHR45398">
    <property type="match status" value="1"/>
</dbReference>
<dbReference type="FunFam" id="1.10.1200.10:FF:000005">
    <property type="entry name" value="Nonribosomal peptide synthetase 1"/>
    <property type="match status" value="1"/>
</dbReference>
<reference evidence="6 7" key="1">
    <citation type="submission" date="2019-09" db="EMBL/GenBank/DDBJ databases">
        <title>FDA dAtabase for Regulatory Grade micrObial Sequences (FDA-ARGOS): Supporting development and validation of Infectious Disease Dx tests.</title>
        <authorList>
            <person name="Sciortino C."/>
            <person name="Tallon L."/>
            <person name="Sadzewicz L."/>
            <person name="Vavikolanu K."/>
            <person name="Mehta A."/>
            <person name="Aluvathingal J."/>
            <person name="Nadendla S."/>
            <person name="Nandy P."/>
            <person name="Geyer C."/>
            <person name="Yan Y."/>
            <person name="Sichtig H."/>
        </authorList>
    </citation>
    <scope>NUCLEOTIDE SEQUENCE [LARGE SCALE GENOMIC DNA]</scope>
    <source>
        <strain evidence="6 7">FDAARGOS_664</strain>
    </source>
</reference>
<dbReference type="Pfam" id="PF13193">
    <property type="entry name" value="AMP-binding_C"/>
    <property type="match status" value="1"/>
</dbReference>
<protein>
    <submittedName>
        <fullName evidence="6">Amino acid adenylation domain-containing protein</fullName>
    </submittedName>
</protein>